<accession>A0A0V8RWX5</accession>
<organism evidence="2 3">
    <name type="scientific">Pyrodictium occultum</name>
    <dbReference type="NCBI Taxonomy" id="2309"/>
    <lineage>
        <taxon>Archaea</taxon>
        <taxon>Thermoproteota</taxon>
        <taxon>Thermoprotei</taxon>
        <taxon>Desulfurococcales</taxon>
        <taxon>Pyrodictiaceae</taxon>
        <taxon>Pyrodictium</taxon>
    </lineage>
</organism>
<feature type="compositionally biased region" description="Polar residues" evidence="1">
    <location>
        <begin position="1"/>
        <end position="19"/>
    </location>
</feature>
<evidence type="ECO:0000313" key="3">
    <source>
        <dbReference type="Proteomes" id="UP000053352"/>
    </source>
</evidence>
<feature type="region of interest" description="Disordered" evidence="1">
    <location>
        <begin position="1"/>
        <end position="35"/>
    </location>
</feature>
<name>A0A0V8RWX5_PYROC</name>
<dbReference type="AlphaFoldDB" id="A0A0V8RWX5"/>
<evidence type="ECO:0000313" key="2">
    <source>
        <dbReference type="EMBL" id="KSW12541.1"/>
    </source>
</evidence>
<evidence type="ECO:0000256" key="1">
    <source>
        <dbReference type="SAM" id="MobiDB-lite"/>
    </source>
</evidence>
<dbReference type="EMBL" id="LNTB01000001">
    <property type="protein sequence ID" value="KSW12541.1"/>
    <property type="molecule type" value="Genomic_DNA"/>
</dbReference>
<gene>
    <name evidence="2" type="ORF">CF15_07420</name>
</gene>
<protein>
    <submittedName>
        <fullName evidence="2">Uncharacterized protein</fullName>
    </submittedName>
</protein>
<dbReference type="Proteomes" id="UP000053352">
    <property type="component" value="Unassembled WGS sequence"/>
</dbReference>
<dbReference type="RefSeq" id="WP_168371337.1">
    <property type="nucleotide sequence ID" value="NZ_LNTB01000001.1"/>
</dbReference>
<proteinExistence type="predicted"/>
<comment type="caution">
    <text evidence="2">The sequence shown here is derived from an EMBL/GenBank/DDBJ whole genome shotgun (WGS) entry which is preliminary data.</text>
</comment>
<sequence>METQAASTPGRSHVASTTAKAGAEGEKPPPAHSPGARVLVEISPLRLNATPPSSGQLTLHGWMKVHIPGGSGGVKVALVLANAEQLAAYFNMFDIVVVDPHTARVVAVLSIAKPRAVVSLGESGPAPKTLVFDAVVRYEEREPLPHPLPVTVKAEIQGAG</sequence>
<keyword evidence="3" id="KW-1185">Reference proteome</keyword>
<reference evidence="2 3" key="1">
    <citation type="submission" date="2015-11" db="EMBL/GenBank/DDBJ databases">
        <title>Genome sequence of Pyrodictium occultum PL-19, a marine hyperthermophilic archaeon isolated from Volcano, Italy.</title>
        <authorList>
            <person name="Utturkar S."/>
            <person name="Huber H."/>
            <person name="Leptihn S."/>
            <person name="Brown S."/>
            <person name="Stetter K.O."/>
            <person name="Podar M."/>
        </authorList>
    </citation>
    <scope>NUCLEOTIDE SEQUENCE [LARGE SCALE GENOMIC DNA]</scope>
    <source>
        <strain evidence="2 3">PL-19</strain>
    </source>
</reference>